<keyword evidence="2" id="KW-1185">Reference proteome</keyword>
<name>A0A409YNV7_9AGAR</name>
<protein>
    <submittedName>
        <fullName evidence="1">Uncharacterized protein</fullName>
    </submittedName>
</protein>
<accession>A0A409YNV7</accession>
<comment type="caution">
    <text evidence="1">The sequence shown here is derived from an EMBL/GenBank/DDBJ whole genome shotgun (WGS) entry which is preliminary data.</text>
</comment>
<proteinExistence type="predicted"/>
<dbReference type="EMBL" id="NHYE01000642">
    <property type="protein sequence ID" value="PPR04294.1"/>
    <property type="molecule type" value="Genomic_DNA"/>
</dbReference>
<gene>
    <name evidence="1" type="ORF">CVT26_004046</name>
</gene>
<dbReference type="AlphaFoldDB" id="A0A409YNV7"/>
<organism evidence="1 2">
    <name type="scientific">Gymnopilus dilepis</name>
    <dbReference type="NCBI Taxonomy" id="231916"/>
    <lineage>
        <taxon>Eukaryota</taxon>
        <taxon>Fungi</taxon>
        <taxon>Dikarya</taxon>
        <taxon>Basidiomycota</taxon>
        <taxon>Agaricomycotina</taxon>
        <taxon>Agaricomycetes</taxon>
        <taxon>Agaricomycetidae</taxon>
        <taxon>Agaricales</taxon>
        <taxon>Agaricineae</taxon>
        <taxon>Hymenogastraceae</taxon>
        <taxon>Gymnopilus</taxon>
    </lineage>
</organism>
<evidence type="ECO:0000313" key="2">
    <source>
        <dbReference type="Proteomes" id="UP000284706"/>
    </source>
</evidence>
<sequence length="319" mass="35563">MTTTPVRLEGWNTYSLDAMIKSRKLPAHVKEHRRRERRAEQAAVEAKRAGVIARMENLARSFAPNQEEALSKVNWSNRSHIWSVEICLGKGKFFDDIGRWYRMCSAELHIGLKCQKANFISGKLSDAQIFELTKLWALHDSIENRMGKTKRYRRASYGSPPAALMVAKPVAAAFESQLSTFDIENGSYASVDSLAHLQSFPTQTSLSSPPRHMEGKKVPIPYPSSTAGFSNVSSSLVTPCSSDDEVPPVHVAFKDLLARSRQRKSAMGVQRSTDVIEISSDSECEIPIVKGKSKPEELRNDITCNRCLDVIEIFSDSDG</sequence>
<evidence type="ECO:0000313" key="1">
    <source>
        <dbReference type="EMBL" id="PPR04294.1"/>
    </source>
</evidence>
<reference evidence="1 2" key="1">
    <citation type="journal article" date="2018" name="Evol. Lett.">
        <title>Horizontal gene cluster transfer increased hallucinogenic mushroom diversity.</title>
        <authorList>
            <person name="Reynolds H.T."/>
            <person name="Vijayakumar V."/>
            <person name="Gluck-Thaler E."/>
            <person name="Korotkin H.B."/>
            <person name="Matheny P.B."/>
            <person name="Slot J.C."/>
        </authorList>
    </citation>
    <scope>NUCLEOTIDE SEQUENCE [LARGE SCALE GENOMIC DNA]</scope>
    <source>
        <strain evidence="1 2">SRW20</strain>
    </source>
</reference>
<dbReference type="Proteomes" id="UP000284706">
    <property type="component" value="Unassembled WGS sequence"/>
</dbReference>
<dbReference type="InParanoid" id="A0A409YNV7"/>